<dbReference type="InterPro" id="IPR000672">
    <property type="entry name" value="THF_DH/CycHdrlase"/>
</dbReference>
<dbReference type="EC" id="1.5.1.5" evidence="11"/>
<dbReference type="SUPFAM" id="SSF51735">
    <property type="entry name" value="NAD(P)-binding Rossmann-fold domains"/>
    <property type="match status" value="1"/>
</dbReference>
<comment type="caution">
    <text evidence="11">Lacks conserved residue(s) required for the propagation of feature annotation.</text>
</comment>
<dbReference type="InterPro" id="IPR020867">
    <property type="entry name" value="THF_DH/CycHdrlase_CS"/>
</dbReference>
<evidence type="ECO:0000256" key="1">
    <source>
        <dbReference type="ARBA" id="ARBA00004777"/>
    </source>
</evidence>
<feature type="binding site" evidence="11">
    <location>
        <begin position="169"/>
        <end position="171"/>
    </location>
    <ligand>
        <name>NADP(+)</name>
        <dbReference type="ChEBI" id="CHEBI:58349"/>
    </ligand>
</feature>
<evidence type="ECO:0000256" key="5">
    <source>
        <dbReference type="ARBA" id="ARBA00022801"/>
    </source>
</evidence>
<organism evidence="14 15">
    <name type="scientific">Falsiporphyromonas endometrii</name>
    <dbReference type="NCBI Taxonomy" id="1387297"/>
    <lineage>
        <taxon>Bacteria</taxon>
        <taxon>Pseudomonadati</taxon>
        <taxon>Bacteroidota</taxon>
        <taxon>Bacteroidia</taxon>
        <taxon>Bacteroidales</taxon>
        <taxon>Porphyromonadaceae</taxon>
        <taxon>Falsiporphyromonas</taxon>
    </lineage>
</organism>
<dbReference type="Gene3D" id="3.40.50.10860">
    <property type="entry name" value="Leucine Dehydrogenase, chain A, domain 1"/>
    <property type="match status" value="1"/>
</dbReference>
<proteinExistence type="inferred from homology"/>
<dbReference type="NCBIfam" id="NF010782">
    <property type="entry name" value="PRK14185.1"/>
    <property type="match status" value="1"/>
</dbReference>
<keyword evidence="7 11" id="KW-0560">Oxidoreductase</keyword>
<name>A0ABV9K898_9PORP</name>
<dbReference type="InterPro" id="IPR020630">
    <property type="entry name" value="THF_DH/CycHdrlase_cat_dom"/>
</dbReference>
<evidence type="ECO:0000313" key="14">
    <source>
        <dbReference type="EMBL" id="MFC4666159.1"/>
    </source>
</evidence>
<comment type="subunit">
    <text evidence="11">Homodimer.</text>
</comment>
<dbReference type="CDD" id="cd01080">
    <property type="entry name" value="NAD_bind_m-THF_DH_Cyclohyd"/>
    <property type="match status" value="1"/>
</dbReference>
<gene>
    <name evidence="11 14" type="primary">folD</name>
    <name evidence="14" type="ORF">ACFO3G_06060</name>
</gene>
<dbReference type="SUPFAM" id="SSF53223">
    <property type="entry name" value="Aminoacid dehydrogenase-like, N-terminal domain"/>
    <property type="match status" value="1"/>
</dbReference>
<evidence type="ECO:0000256" key="9">
    <source>
        <dbReference type="ARBA" id="ARBA00023167"/>
    </source>
</evidence>
<feature type="domain" description="Tetrahydrofolate dehydrogenase/cyclohydrolase catalytic" evidence="12">
    <location>
        <begin position="9"/>
        <end position="124"/>
    </location>
</feature>
<keyword evidence="4 11" id="KW-0658">Purine biosynthesis</keyword>
<comment type="caution">
    <text evidence="14">The sequence shown here is derived from an EMBL/GenBank/DDBJ whole genome shotgun (WGS) entry which is preliminary data.</text>
</comment>
<dbReference type="InterPro" id="IPR036291">
    <property type="entry name" value="NAD(P)-bd_dom_sf"/>
</dbReference>
<evidence type="ECO:0000256" key="6">
    <source>
        <dbReference type="ARBA" id="ARBA00022857"/>
    </source>
</evidence>
<dbReference type="PRINTS" id="PR00085">
    <property type="entry name" value="THFDHDRGNASE"/>
</dbReference>
<dbReference type="PANTHER" id="PTHR48099">
    <property type="entry name" value="C-1-TETRAHYDROFOLATE SYNTHASE, CYTOPLASMIC-RELATED"/>
    <property type="match status" value="1"/>
</dbReference>
<dbReference type="EMBL" id="JBHSGO010000179">
    <property type="protein sequence ID" value="MFC4666159.1"/>
    <property type="molecule type" value="Genomic_DNA"/>
</dbReference>
<dbReference type="Proteomes" id="UP001596020">
    <property type="component" value="Unassembled WGS sequence"/>
</dbReference>
<dbReference type="PANTHER" id="PTHR48099:SF5">
    <property type="entry name" value="C-1-TETRAHYDROFOLATE SYNTHASE, CYTOPLASMIC"/>
    <property type="match status" value="1"/>
</dbReference>
<evidence type="ECO:0000256" key="7">
    <source>
        <dbReference type="ARBA" id="ARBA00023002"/>
    </source>
</evidence>
<keyword evidence="5 11" id="KW-0378">Hydrolase</keyword>
<evidence type="ECO:0000313" key="15">
    <source>
        <dbReference type="Proteomes" id="UP001596020"/>
    </source>
</evidence>
<comment type="function">
    <text evidence="11">Catalyzes the oxidation of 5,10-methylenetetrahydrofolate to 5,10-methenyltetrahydrofolate and then the hydrolysis of 5,10-methenyltetrahydrofolate to 10-formyltetrahydrofolate.</text>
</comment>
<reference evidence="15" key="1">
    <citation type="journal article" date="2019" name="Int. J. Syst. Evol. Microbiol.">
        <title>The Global Catalogue of Microorganisms (GCM) 10K type strain sequencing project: providing services to taxonomists for standard genome sequencing and annotation.</title>
        <authorList>
            <consortium name="The Broad Institute Genomics Platform"/>
            <consortium name="The Broad Institute Genome Sequencing Center for Infectious Disease"/>
            <person name="Wu L."/>
            <person name="Ma J."/>
        </authorList>
    </citation>
    <scope>NUCLEOTIDE SEQUENCE [LARGE SCALE GENOMIC DNA]</scope>
    <source>
        <strain evidence="15">CGMCC 4.7357</strain>
    </source>
</reference>
<keyword evidence="2 11" id="KW-0554">One-carbon metabolism</keyword>
<keyword evidence="15" id="KW-1185">Reference proteome</keyword>
<dbReference type="PROSITE" id="PS00767">
    <property type="entry name" value="THF_DHG_CYH_2"/>
    <property type="match status" value="1"/>
</dbReference>
<accession>A0ABV9K898</accession>
<dbReference type="Gene3D" id="3.40.50.720">
    <property type="entry name" value="NAD(P)-binding Rossmann-like Domain"/>
    <property type="match status" value="1"/>
</dbReference>
<dbReference type="Pfam" id="PF02882">
    <property type="entry name" value="THF_DHG_CYH_C"/>
    <property type="match status" value="1"/>
</dbReference>
<keyword evidence="10 11" id="KW-0511">Multifunctional enzyme</keyword>
<evidence type="ECO:0000256" key="8">
    <source>
        <dbReference type="ARBA" id="ARBA00023102"/>
    </source>
</evidence>
<feature type="binding site" evidence="11">
    <location>
        <position position="239"/>
    </location>
    <ligand>
        <name>NADP(+)</name>
        <dbReference type="ChEBI" id="CHEBI:58349"/>
    </ligand>
</feature>
<evidence type="ECO:0000256" key="11">
    <source>
        <dbReference type="HAMAP-Rule" id="MF_01576"/>
    </source>
</evidence>
<evidence type="ECO:0000256" key="3">
    <source>
        <dbReference type="ARBA" id="ARBA00022605"/>
    </source>
</evidence>
<feature type="domain" description="Tetrahydrofolate dehydrogenase/cyclohydrolase NAD(P)-binding" evidence="13">
    <location>
        <begin position="143"/>
        <end position="295"/>
    </location>
</feature>
<protein>
    <recommendedName>
        <fullName evidence="11">Bifunctional protein FolD</fullName>
    </recommendedName>
    <domain>
        <recommendedName>
            <fullName evidence="11">Methylenetetrahydrofolate dehydrogenase</fullName>
            <ecNumber evidence="11">1.5.1.5</ecNumber>
        </recommendedName>
    </domain>
    <domain>
        <recommendedName>
            <fullName evidence="11">Methenyltetrahydrofolate cyclohydrolase</fullName>
            <ecNumber evidence="11">3.5.4.9</ecNumber>
        </recommendedName>
    </domain>
</protein>
<comment type="catalytic activity">
    <reaction evidence="11">
        <text>(6R)-5,10-methylene-5,6,7,8-tetrahydrofolate + NADP(+) = (6R)-5,10-methenyltetrahydrofolate + NADPH</text>
        <dbReference type="Rhea" id="RHEA:22812"/>
        <dbReference type="ChEBI" id="CHEBI:15636"/>
        <dbReference type="ChEBI" id="CHEBI:57455"/>
        <dbReference type="ChEBI" id="CHEBI:57783"/>
        <dbReference type="ChEBI" id="CHEBI:58349"/>
        <dbReference type="EC" id="1.5.1.5"/>
    </reaction>
</comment>
<sequence>MENQTYQLLDGKKVSSEIKQEIAAEVEKIVAAGGRRPHLGAVLVGHDGGSEAYVGNKVRTCKEVGFESSLIRYEDDVTEEELLKCIKKLNEDPNLDGYIVQLPLPKHINEQKIIESVDPSKDVDGFNPINVGRLSIGLEGYVSATPKGIVELLKRCKIPTRGKHCVILGRSNIVGKPMSMLMMEKGEPGDCTVTVCHSKTQNIEEITKTADILIAAMGRPESVKANMVKRGAVVVDVGTTMVPDATKKSGRRLCGDVKFDEVAPLCSYISPVPGGVGPMTIVSLMINTLDAYKRRMK</sequence>
<comment type="similarity">
    <text evidence="11">Belongs to the tetrahydrofolate dehydrogenase/cyclohydrolase family.</text>
</comment>
<evidence type="ECO:0000256" key="10">
    <source>
        <dbReference type="ARBA" id="ARBA00023268"/>
    </source>
</evidence>
<keyword evidence="8 11" id="KW-0368">Histidine biosynthesis</keyword>
<dbReference type="EC" id="3.5.4.9" evidence="11"/>
<dbReference type="HAMAP" id="MF_01576">
    <property type="entry name" value="THF_DHG_CYH"/>
    <property type="match status" value="1"/>
</dbReference>
<evidence type="ECO:0000259" key="13">
    <source>
        <dbReference type="Pfam" id="PF02882"/>
    </source>
</evidence>
<keyword evidence="9 11" id="KW-0486">Methionine biosynthesis</keyword>
<evidence type="ECO:0000256" key="4">
    <source>
        <dbReference type="ARBA" id="ARBA00022755"/>
    </source>
</evidence>
<keyword evidence="3 11" id="KW-0028">Amino-acid biosynthesis</keyword>
<comment type="catalytic activity">
    <reaction evidence="11">
        <text>(6R)-5,10-methenyltetrahydrofolate + H2O = (6R)-10-formyltetrahydrofolate + H(+)</text>
        <dbReference type="Rhea" id="RHEA:23700"/>
        <dbReference type="ChEBI" id="CHEBI:15377"/>
        <dbReference type="ChEBI" id="CHEBI:15378"/>
        <dbReference type="ChEBI" id="CHEBI:57455"/>
        <dbReference type="ChEBI" id="CHEBI:195366"/>
        <dbReference type="EC" id="3.5.4.9"/>
    </reaction>
</comment>
<evidence type="ECO:0000259" key="12">
    <source>
        <dbReference type="Pfam" id="PF00763"/>
    </source>
</evidence>
<dbReference type="RefSeq" id="WP_380078956.1">
    <property type="nucleotide sequence ID" value="NZ_JBHSGO010000179.1"/>
</dbReference>
<comment type="pathway">
    <text evidence="1 11">One-carbon metabolism; tetrahydrofolate interconversion.</text>
</comment>
<keyword evidence="6 11" id="KW-0521">NADP</keyword>
<dbReference type="InterPro" id="IPR046346">
    <property type="entry name" value="Aminoacid_DH-like_N_sf"/>
</dbReference>
<evidence type="ECO:0000256" key="2">
    <source>
        <dbReference type="ARBA" id="ARBA00022563"/>
    </source>
</evidence>
<dbReference type="Pfam" id="PF00763">
    <property type="entry name" value="THF_DHG_CYH"/>
    <property type="match status" value="1"/>
</dbReference>
<dbReference type="InterPro" id="IPR020631">
    <property type="entry name" value="THF_DH/CycHdrlase_NAD-bd_dom"/>
</dbReference>